<dbReference type="PROSITE" id="PS00678">
    <property type="entry name" value="WD_REPEATS_1"/>
    <property type="match status" value="2"/>
</dbReference>
<evidence type="ECO:0000256" key="3">
    <source>
        <dbReference type="ARBA" id="ARBA00022737"/>
    </source>
</evidence>
<name>A0A835T720_CHLIN</name>
<feature type="region of interest" description="Disordered" evidence="6">
    <location>
        <begin position="462"/>
        <end position="539"/>
    </location>
</feature>
<dbReference type="GO" id="GO:0005634">
    <property type="term" value="C:nucleus"/>
    <property type="evidence" value="ECO:0007669"/>
    <property type="project" value="UniProtKB-SubCell"/>
</dbReference>
<gene>
    <name evidence="7" type="ORF">HXX76_005179</name>
</gene>
<dbReference type="SMART" id="SM00320">
    <property type="entry name" value="WD40"/>
    <property type="match status" value="6"/>
</dbReference>
<dbReference type="InterPro" id="IPR036322">
    <property type="entry name" value="WD40_repeat_dom_sf"/>
</dbReference>
<dbReference type="Pfam" id="PF00400">
    <property type="entry name" value="WD40"/>
    <property type="match status" value="4"/>
</dbReference>
<sequence length="644" mass="66203">MHYHLPYPTQTCRWGPLVEDLGYKSRYRAYLSEQVVDGERPNTLLLAHIDVMKPHVASCEAVSNWQDKSVSSHVTIIRTVYHPGEVNKVRELPAAPHVVVTHTDSKHLYVWNMDRQPDRRPAASGVAAAAAASKGKRGGDKGGDKGGDATPSVADLVLTGHEDEALFPLACSSAGPYVASGGNDQLVLLWDLADSMTALAAVPSREEGGAAGGGGGGAAGGKAPQLKARTRLQGHTATVGDVCFAPGSGQLLVSVADDGRMLLWDTRSGLAPVGCVEEAHGGGVNVMCVDWCPLDEQLLVSGAEQGSIKVWDRRRLGAGAAGALHSFDAHTNNAEERDIIHVEWHPRNKDVFASGSVDRTVAIWDLSRGRPTPAPAPAAEPEAATAGADTDQAAPGEAAPKAAADATTATAAADDGGKARDGDTEMADAGAAAEAAPAEEAAKAGGAAAEAGKAEAADATATAAAAAAGEEEQQKGADAAAPEGGTEAGQGKDADAGEKGKKEEAAAGAEPPKKKKKTADKDKDGGGGGKADDDGLPPQLIFQHLGHRLGRVTDFQWHPDPNEPWTLISVSDNTGDEAADGTLQVWRISDLIYRPYEEAVQELEQHRQFILHGNTGAAGGPDCAKAPSAAAGGGKGKDAKAEAA</sequence>
<evidence type="ECO:0000313" key="7">
    <source>
        <dbReference type="EMBL" id="KAG2438631.1"/>
    </source>
</evidence>
<feature type="compositionally biased region" description="Low complexity" evidence="6">
    <location>
        <begin position="122"/>
        <end position="133"/>
    </location>
</feature>
<dbReference type="InterPro" id="IPR020472">
    <property type="entry name" value="WD40_PAC1"/>
</dbReference>
<comment type="caution">
    <text evidence="7">The sequence shown here is derived from an EMBL/GenBank/DDBJ whole genome shotgun (WGS) entry which is preliminary data.</text>
</comment>
<evidence type="ECO:0000313" key="8">
    <source>
        <dbReference type="Proteomes" id="UP000650467"/>
    </source>
</evidence>
<keyword evidence="2 5" id="KW-0853">WD repeat</keyword>
<dbReference type="PANTHER" id="PTHR22850">
    <property type="entry name" value="WD40 REPEAT FAMILY"/>
    <property type="match status" value="1"/>
</dbReference>
<dbReference type="PRINTS" id="PR00320">
    <property type="entry name" value="GPROTEINBRPT"/>
</dbReference>
<evidence type="ECO:0000256" key="6">
    <source>
        <dbReference type="SAM" id="MobiDB-lite"/>
    </source>
</evidence>
<dbReference type="PROSITE" id="PS50082">
    <property type="entry name" value="WD_REPEATS_2"/>
    <property type="match status" value="2"/>
</dbReference>
<dbReference type="OrthoDB" id="427795at2759"/>
<keyword evidence="4" id="KW-0539">Nucleus</keyword>
<dbReference type="InterPro" id="IPR001680">
    <property type="entry name" value="WD40_rpt"/>
</dbReference>
<dbReference type="PROSITE" id="PS50294">
    <property type="entry name" value="WD_REPEATS_REGION"/>
    <property type="match status" value="1"/>
</dbReference>
<accession>A0A835T720</accession>
<feature type="compositionally biased region" description="Basic and acidic residues" evidence="6">
    <location>
        <begin position="519"/>
        <end position="533"/>
    </location>
</feature>
<feature type="region of interest" description="Disordered" evidence="6">
    <location>
        <begin position="368"/>
        <end position="449"/>
    </location>
</feature>
<keyword evidence="3" id="KW-0677">Repeat</keyword>
<organism evidence="7 8">
    <name type="scientific">Chlamydomonas incerta</name>
    <dbReference type="NCBI Taxonomy" id="51695"/>
    <lineage>
        <taxon>Eukaryota</taxon>
        <taxon>Viridiplantae</taxon>
        <taxon>Chlorophyta</taxon>
        <taxon>core chlorophytes</taxon>
        <taxon>Chlorophyceae</taxon>
        <taxon>CS clade</taxon>
        <taxon>Chlamydomonadales</taxon>
        <taxon>Chlamydomonadaceae</taxon>
        <taxon>Chlamydomonas</taxon>
    </lineage>
</organism>
<feature type="compositionally biased region" description="Gly residues" evidence="6">
    <location>
        <begin position="209"/>
        <end position="220"/>
    </location>
</feature>
<evidence type="ECO:0000256" key="5">
    <source>
        <dbReference type="PROSITE-ProRule" id="PRU00221"/>
    </source>
</evidence>
<feature type="region of interest" description="Disordered" evidence="6">
    <location>
        <begin position="620"/>
        <end position="644"/>
    </location>
</feature>
<dbReference type="InterPro" id="IPR015943">
    <property type="entry name" value="WD40/YVTN_repeat-like_dom_sf"/>
</dbReference>
<feature type="compositionally biased region" description="Low complexity" evidence="6">
    <location>
        <begin position="427"/>
        <end position="449"/>
    </location>
</feature>
<dbReference type="AlphaFoldDB" id="A0A835T720"/>
<keyword evidence="8" id="KW-1185">Reference proteome</keyword>
<dbReference type="InterPro" id="IPR019775">
    <property type="entry name" value="WD40_repeat_CS"/>
</dbReference>
<evidence type="ECO:0008006" key="9">
    <source>
        <dbReference type="Google" id="ProtNLM"/>
    </source>
</evidence>
<reference evidence="7" key="1">
    <citation type="journal article" date="2020" name="bioRxiv">
        <title>Comparative genomics of Chlamydomonas.</title>
        <authorList>
            <person name="Craig R.J."/>
            <person name="Hasan A.R."/>
            <person name="Ness R.W."/>
            <person name="Keightley P.D."/>
        </authorList>
    </citation>
    <scope>NUCLEOTIDE SEQUENCE</scope>
    <source>
        <strain evidence="7">SAG 7.73</strain>
    </source>
</reference>
<dbReference type="Gene3D" id="2.130.10.10">
    <property type="entry name" value="YVTN repeat-like/Quinoprotein amine dehydrogenase"/>
    <property type="match status" value="2"/>
</dbReference>
<feature type="region of interest" description="Disordered" evidence="6">
    <location>
        <begin position="205"/>
        <end position="224"/>
    </location>
</feature>
<dbReference type="SUPFAM" id="SSF50978">
    <property type="entry name" value="WD40 repeat-like"/>
    <property type="match status" value="1"/>
</dbReference>
<dbReference type="InterPro" id="IPR050459">
    <property type="entry name" value="WD_repeat_RBAP46/RBAP48/MSI1"/>
</dbReference>
<feature type="repeat" description="WD" evidence="5">
    <location>
        <begin position="332"/>
        <end position="374"/>
    </location>
</feature>
<feature type="compositionally biased region" description="Basic and acidic residues" evidence="6">
    <location>
        <begin position="137"/>
        <end position="147"/>
    </location>
</feature>
<evidence type="ECO:0000256" key="2">
    <source>
        <dbReference type="ARBA" id="ARBA00022574"/>
    </source>
</evidence>
<dbReference type="Proteomes" id="UP000650467">
    <property type="component" value="Unassembled WGS sequence"/>
</dbReference>
<protein>
    <recommendedName>
        <fullName evidence="9">Histone-binding protein RBBP4 N-terminal domain-containing protein</fullName>
    </recommendedName>
</protein>
<feature type="repeat" description="WD" evidence="5">
    <location>
        <begin position="232"/>
        <end position="269"/>
    </location>
</feature>
<evidence type="ECO:0000256" key="4">
    <source>
        <dbReference type="ARBA" id="ARBA00023242"/>
    </source>
</evidence>
<feature type="compositionally biased region" description="Low complexity" evidence="6">
    <location>
        <begin position="379"/>
        <end position="414"/>
    </location>
</feature>
<dbReference type="EMBL" id="JAEHOC010000009">
    <property type="protein sequence ID" value="KAG2438631.1"/>
    <property type="molecule type" value="Genomic_DNA"/>
</dbReference>
<feature type="compositionally biased region" description="Basic and acidic residues" evidence="6">
    <location>
        <begin position="490"/>
        <end position="505"/>
    </location>
</feature>
<evidence type="ECO:0000256" key="1">
    <source>
        <dbReference type="ARBA" id="ARBA00004123"/>
    </source>
</evidence>
<feature type="region of interest" description="Disordered" evidence="6">
    <location>
        <begin position="120"/>
        <end position="150"/>
    </location>
</feature>
<proteinExistence type="predicted"/>
<feature type="compositionally biased region" description="Basic and acidic residues" evidence="6">
    <location>
        <begin position="635"/>
        <end position="644"/>
    </location>
</feature>
<comment type="subcellular location">
    <subcellularLocation>
        <location evidence="1">Nucleus</location>
    </subcellularLocation>
</comment>